<dbReference type="Proteomes" id="UP000286415">
    <property type="component" value="Unassembled WGS sequence"/>
</dbReference>
<keyword evidence="2" id="KW-1185">Reference proteome</keyword>
<reference evidence="1 2" key="2">
    <citation type="journal article" date="2021" name="Genomics">
        <title>High-quality reference genome for Clonorchis sinensis.</title>
        <authorList>
            <person name="Young N.D."/>
            <person name="Stroehlein A.J."/>
            <person name="Kinkar L."/>
            <person name="Wang T."/>
            <person name="Sohn W.M."/>
            <person name="Chang B.C.H."/>
            <person name="Kaur P."/>
            <person name="Weisz D."/>
            <person name="Dudchenko O."/>
            <person name="Aiden E.L."/>
            <person name="Korhonen P.K."/>
            <person name="Gasser R.B."/>
        </authorList>
    </citation>
    <scope>NUCLEOTIDE SEQUENCE [LARGE SCALE GENOMIC DNA]</scope>
    <source>
        <strain evidence="1">Cs-k2</strain>
    </source>
</reference>
<name>A0A8T1MNP0_CLOSI</name>
<evidence type="ECO:0000313" key="2">
    <source>
        <dbReference type="Proteomes" id="UP000286415"/>
    </source>
</evidence>
<comment type="caution">
    <text evidence="1">The sequence shown here is derived from an EMBL/GenBank/DDBJ whole genome shotgun (WGS) entry which is preliminary data.</text>
</comment>
<proteinExistence type="predicted"/>
<dbReference type="AlphaFoldDB" id="A0A8T1MNP0"/>
<sequence length="103" mass="11364">MVLRLTVRSHICRPLLFLWSHTPRQKLRCDCSTMHLFSYTAAGFIPPAPNFIPPQMDEEHTVSSADILVSPTVWHVCALSRVLGLAAFPAALVATTSCFLSPT</sequence>
<gene>
    <name evidence="1" type="ORF">CSKR_201328</name>
</gene>
<accession>A0A8T1MNP0</accession>
<organism evidence="1 2">
    <name type="scientific">Clonorchis sinensis</name>
    <name type="common">Chinese liver fluke</name>
    <dbReference type="NCBI Taxonomy" id="79923"/>
    <lineage>
        <taxon>Eukaryota</taxon>
        <taxon>Metazoa</taxon>
        <taxon>Spiralia</taxon>
        <taxon>Lophotrochozoa</taxon>
        <taxon>Platyhelminthes</taxon>
        <taxon>Trematoda</taxon>
        <taxon>Digenea</taxon>
        <taxon>Opisthorchiida</taxon>
        <taxon>Opisthorchiata</taxon>
        <taxon>Opisthorchiidae</taxon>
        <taxon>Clonorchis</taxon>
    </lineage>
</organism>
<reference evidence="1 2" key="1">
    <citation type="journal article" date="2018" name="Biotechnol. Adv.">
        <title>Improved genomic resources and new bioinformatic workflow for the carcinogenic parasite Clonorchis sinensis: Biotechnological implications.</title>
        <authorList>
            <person name="Wang D."/>
            <person name="Korhonen P.K."/>
            <person name="Gasser R.B."/>
            <person name="Young N.D."/>
        </authorList>
    </citation>
    <scope>NUCLEOTIDE SEQUENCE [LARGE SCALE GENOMIC DNA]</scope>
    <source>
        <strain evidence="1">Cs-k2</strain>
    </source>
</reference>
<protein>
    <submittedName>
        <fullName evidence="1">Uncharacterized protein</fullName>
    </submittedName>
</protein>
<dbReference type="EMBL" id="NIRI02000042">
    <property type="protein sequence ID" value="KAG5451027.1"/>
    <property type="molecule type" value="Genomic_DNA"/>
</dbReference>
<evidence type="ECO:0000313" key="1">
    <source>
        <dbReference type="EMBL" id="KAG5451027.1"/>
    </source>
</evidence>